<dbReference type="InterPro" id="IPR000953">
    <property type="entry name" value="Chromo/chromo_shadow_dom"/>
</dbReference>
<feature type="domain" description="Chromo" evidence="3">
    <location>
        <begin position="137"/>
        <end position="196"/>
    </location>
</feature>
<name>A0A8H8SS41_9AGAM</name>
<dbReference type="SUPFAM" id="SSF54160">
    <property type="entry name" value="Chromo domain-like"/>
    <property type="match status" value="1"/>
</dbReference>
<dbReference type="CDD" id="cd00024">
    <property type="entry name" value="CD_CSD"/>
    <property type="match status" value="1"/>
</dbReference>
<dbReference type="GeneID" id="67025865"/>
<dbReference type="Pfam" id="PF00385">
    <property type="entry name" value="Chromo"/>
    <property type="match status" value="1"/>
</dbReference>
<dbReference type="GO" id="GO:0006338">
    <property type="term" value="P:chromatin remodeling"/>
    <property type="evidence" value="ECO:0007669"/>
    <property type="project" value="UniProtKB-ARBA"/>
</dbReference>
<proteinExistence type="predicted"/>
<evidence type="ECO:0000313" key="4">
    <source>
        <dbReference type="EMBL" id="QRW15584.1"/>
    </source>
</evidence>
<dbReference type="InterPro" id="IPR051219">
    <property type="entry name" value="Heterochromatin_chromo-domain"/>
</dbReference>
<dbReference type="Proteomes" id="UP000650533">
    <property type="component" value="Chromosome 1"/>
</dbReference>
<gene>
    <name evidence="4" type="ORF">RhiXN_03585</name>
</gene>
<evidence type="ECO:0000256" key="2">
    <source>
        <dbReference type="ARBA" id="ARBA00023242"/>
    </source>
</evidence>
<dbReference type="Pfam" id="PF24626">
    <property type="entry name" value="SH3_Tf2-1"/>
    <property type="match status" value="1"/>
</dbReference>
<evidence type="ECO:0000259" key="3">
    <source>
        <dbReference type="PROSITE" id="PS50013"/>
    </source>
</evidence>
<dbReference type="AlphaFoldDB" id="A0A8H8SS41"/>
<accession>A0A8H8SS41</accession>
<dbReference type="SMART" id="SM00298">
    <property type="entry name" value="CHROMO"/>
    <property type="match status" value="1"/>
</dbReference>
<evidence type="ECO:0000256" key="1">
    <source>
        <dbReference type="ARBA" id="ARBA00004123"/>
    </source>
</evidence>
<dbReference type="EMBL" id="CP059658">
    <property type="protein sequence ID" value="QRW15584.1"/>
    <property type="molecule type" value="Genomic_DNA"/>
</dbReference>
<dbReference type="PROSITE" id="PS50013">
    <property type="entry name" value="CHROMO_2"/>
    <property type="match status" value="1"/>
</dbReference>
<organism evidence="4 5">
    <name type="scientific">Rhizoctonia solani</name>
    <dbReference type="NCBI Taxonomy" id="456999"/>
    <lineage>
        <taxon>Eukaryota</taxon>
        <taxon>Fungi</taxon>
        <taxon>Dikarya</taxon>
        <taxon>Basidiomycota</taxon>
        <taxon>Agaricomycotina</taxon>
        <taxon>Agaricomycetes</taxon>
        <taxon>Cantharellales</taxon>
        <taxon>Ceratobasidiaceae</taxon>
        <taxon>Rhizoctonia</taxon>
    </lineage>
</organism>
<dbReference type="InterPro" id="IPR016197">
    <property type="entry name" value="Chromo-like_dom_sf"/>
</dbReference>
<dbReference type="KEGG" id="rsx:RhiXN_03585"/>
<dbReference type="GO" id="GO:0005634">
    <property type="term" value="C:nucleus"/>
    <property type="evidence" value="ECO:0007669"/>
    <property type="project" value="UniProtKB-SubCell"/>
</dbReference>
<dbReference type="InterPro" id="IPR023780">
    <property type="entry name" value="Chromo_domain"/>
</dbReference>
<evidence type="ECO:0000313" key="5">
    <source>
        <dbReference type="Proteomes" id="UP000650533"/>
    </source>
</evidence>
<reference evidence="4" key="1">
    <citation type="submission" date="2020-05" db="EMBL/GenBank/DDBJ databases">
        <title>Evolutionary and genomic comparisons of hybrid uninucleate and nonhybrid Rhizoctonia fungi.</title>
        <authorList>
            <person name="Li C."/>
            <person name="Chen X."/>
        </authorList>
    </citation>
    <scope>NUCLEOTIDE SEQUENCE</scope>
    <source>
        <strain evidence="4">AG-1 IA</strain>
    </source>
</reference>
<protein>
    <submittedName>
        <fullName evidence="4">Transposon Ty3-G Gag-Pol polyprotein</fullName>
    </submittedName>
</protein>
<dbReference type="Gene3D" id="2.40.50.40">
    <property type="match status" value="1"/>
</dbReference>
<dbReference type="RefSeq" id="XP_043175821.1">
    <property type="nucleotide sequence ID" value="XM_043323402.1"/>
</dbReference>
<comment type="subcellular location">
    <subcellularLocation>
        <location evidence="1">Nucleus</location>
    </subcellularLocation>
</comment>
<sequence length="228" mass="26717">MHPRWNIAPTTSNVPHAEDMTKQMELIWDEVKASMEFHKAKEKAPRQEYKVGDEVWLMTTNIQTKRPAKKLDNKKAGPFTITEKISSHAYRLDLPNTIKVHNVFHLNLLAPFKEDTDFYRRQVKPPPIITEEGEEEYEVEKIVAWRQDKEGLRYQVRWKGYDELEDTMERAEKIAQLPDIMERFKKEFPNGPLPTEIKTPGKKKKTIKGKSAYLCVSHSNRYAPLQVP</sequence>
<keyword evidence="2" id="KW-0539">Nucleus</keyword>
<dbReference type="PANTHER" id="PTHR22812">
    <property type="entry name" value="CHROMOBOX PROTEIN"/>
    <property type="match status" value="1"/>
</dbReference>
<dbReference type="InterPro" id="IPR056924">
    <property type="entry name" value="SH3_Tf2-1"/>
</dbReference>